<protein>
    <submittedName>
        <fullName evidence="1">Transcriptional regulator with XRE-family HTH domain</fullName>
    </submittedName>
</protein>
<evidence type="ECO:0000313" key="1">
    <source>
        <dbReference type="EMBL" id="MDR7385134.1"/>
    </source>
</evidence>
<reference evidence="1 2" key="1">
    <citation type="submission" date="2023-07" db="EMBL/GenBank/DDBJ databases">
        <title>Sequencing the genomes of 1000 actinobacteria strains.</title>
        <authorList>
            <person name="Klenk H.-P."/>
        </authorList>
    </citation>
    <scope>NUCLEOTIDE SEQUENCE [LARGE SCALE GENOMIC DNA]</scope>
    <source>
        <strain evidence="1 2">DSM 45554</strain>
    </source>
</reference>
<gene>
    <name evidence="1" type="ORF">J2S48_004649</name>
</gene>
<organism evidence="1 2">
    <name type="scientific">Promicromonospora iranensis</name>
    <dbReference type="NCBI Taxonomy" id="1105144"/>
    <lineage>
        <taxon>Bacteria</taxon>
        <taxon>Bacillati</taxon>
        <taxon>Actinomycetota</taxon>
        <taxon>Actinomycetes</taxon>
        <taxon>Micrococcales</taxon>
        <taxon>Promicromonosporaceae</taxon>
        <taxon>Promicromonospora</taxon>
    </lineage>
</organism>
<dbReference type="RefSeq" id="WP_274997344.1">
    <property type="nucleotide sequence ID" value="NZ_JAJQQP010000015.1"/>
</dbReference>
<sequence length="449" mass="48490">MANGHLRRRREAIMSPSRSGLPMTRAELAAAVNQYVWKTTGMHCHLDADTLARYERGQIRWPGATYRDGLRAVLGVETDADLGFFPTRRGKTVGPTSQALARQTVASDELTDPVNRRQFLQTLTAAGMSASLDGFARELDLLTPARVVTEADIARLRSAGEFFTSWAHVHGGQEIGQAVSAEMSRAVDLLNTSCPPRLKPKLLTAVGQLGVATGSLLFDAHQHPLSERILAFATACAEEGNDWKLRAKALSWRARQAVWVGDVDGGLTFAQLGLVRPDRLTPTERAMLHTAVARAHGRLGDIPATLRAIGDADDAFAEADPANDVPWMAYYDHAQHSGDTGHALYELAVHGVHIDEASGRLATAVANHPDIYIRSRSFSGFKLAALTMHSGDPHEAVQVAQNAVRDAAGVRSQRVRRTALEIVAPAGRHRTNESVAPLLADLRTVGTAA</sequence>
<dbReference type="Proteomes" id="UP001183585">
    <property type="component" value="Unassembled WGS sequence"/>
</dbReference>
<keyword evidence="2" id="KW-1185">Reference proteome</keyword>
<accession>A0ABU2CUX1</accession>
<proteinExistence type="predicted"/>
<evidence type="ECO:0000313" key="2">
    <source>
        <dbReference type="Proteomes" id="UP001183585"/>
    </source>
</evidence>
<comment type="caution">
    <text evidence="1">The sequence shown here is derived from an EMBL/GenBank/DDBJ whole genome shotgun (WGS) entry which is preliminary data.</text>
</comment>
<dbReference type="EMBL" id="JAVDYE010000001">
    <property type="protein sequence ID" value="MDR7385134.1"/>
    <property type="molecule type" value="Genomic_DNA"/>
</dbReference>
<name>A0ABU2CUX1_9MICO</name>